<evidence type="ECO:0000313" key="2">
    <source>
        <dbReference type="Proteomes" id="UP000005566"/>
    </source>
</evidence>
<dbReference type="AlphaFoldDB" id="H7FU67"/>
<dbReference type="EMBL" id="AHKF01000020">
    <property type="protein sequence ID" value="EIA07991.1"/>
    <property type="molecule type" value="Genomic_DNA"/>
</dbReference>
<keyword evidence="2" id="KW-1185">Reference proteome</keyword>
<dbReference type="Proteomes" id="UP000005566">
    <property type="component" value="Unassembled WGS sequence"/>
</dbReference>
<sequence>MLKKQKVLKKKSQNHIKMILRFFFQNEIYYTNGTSFALNIS</sequence>
<protein>
    <submittedName>
        <fullName evidence="1">Uncharacterized protein</fullName>
    </submittedName>
</protein>
<comment type="caution">
    <text evidence="1">The sequence shown here is derived from an EMBL/GenBank/DDBJ whole genome shotgun (WGS) entry which is preliminary data.</text>
</comment>
<evidence type="ECO:0000313" key="1">
    <source>
        <dbReference type="EMBL" id="EIA07991.1"/>
    </source>
</evidence>
<organism evidence="1 2">
    <name type="scientific">Flavobacterium frigoris (strain PS1)</name>
    <dbReference type="NCBI Taxonomy" id="1086011"/>
    <lineage>
        <taxon>Bacteria</taxon>
        <taxon>Pseudomonadati</taxon>
        <taxon>Bacteroidota</taxon>
        <taxon>Flavobacteriia</taxon>
        <taxon>Flavobacteriales</taxon>
        <taxon>Flavobacteriaceae</taxon>
        <taxon>Flavobacterium</taxon>
    </lineage>
</organism>
<proteinExistence type="predicted"/>
<dbReference type="PATRIC" id="fig|1086011.3.peg.2798"/>
<accession>H7FU67</accession>
<gene>
    <name evidence="1" type="ORF">HJ01_02859</name>
</gene>
<name>H7FU67_FLAFP</name>
<reference evidence="1 2" key="1">
    <citation type="journal article" date="2014" name="Acta Crystallogr. D">
        <title>Structure-based characterization and antifreeze properties of a hyperactive ice-binding protein from the Antarctic bacterium Flavobacterium frigoris PS1.</title>
        <authorList>
            <person name="Do H."/>
            <person name="Kim S.J."/>
            <person name="Kim H.J."/>
            <person name="Lee J.H."/>
        </authorList>
    </citation>
    <scope>NUCLEOTIDE SEQUENCE [LARGE SCALE GENOMIC DNA]</scope>
    <source>
        <strain evidence="1 2">PS1</strain>
    </source>
</reference>